<evidence type="ECO:0000256" key="2">
    <source>
        <dbReference type="SAM" id="Coils"/>
    </source>
</evidence>
<evidence type="ECO:0000313" key="8">
    <source>
        <dbReference type="Proteomes" id="UP000823863"/>
    </source>
</evidence>
<dbReference type="AlphaFoldDB" id="A0A9D2TEN8"/>
<feature type="coiled-coil region" evidence="2">
    <location>
        <begin position="101"/>
        <end position="159"/>
    </location>
</feature>
<dbReference type="EMBL" id="DWWB01000015">
    <property type="protein sequence ID" value="HJC65757.1"/>
    <property type="molecule type" value="Genomic_DNA"/>
</dbReference>
<feature type="domain" description="YknX-like C-terminal permuted SH3-like" evidence="6">
    <location>
        <begin position="280"/>
        <end position="346"/>
    </location>
</feature>
<dbReference type="InterPro" id="IPR058625">
    <property type="entry name" value="MdtA-like_BSH"/>
</dbReference>
<name>A0A9D2TEN8_9FIRM</name>
<dbReference type="Pfam" id="PF25917">
    <property type="entry name" value="BSH_RND"/>
    <property type="match status" value="1"/>
</dbReference>
<gene>
    <name evidence="7" type="ORF">H9931_03420</name>
</gene>
<evidence type="ECO:0000313" key="7">
    <source>
        <dbReference type="EMBL" id="HJC65757.1"/>
    </source>
</evidence>
<feature type="transmembrane region" description="Helical" evidence="4">
    <location>
        <begin position="7"/>
        <end position="25"/>
    </location>
</feature>
<dbReference type="Gene3D" id="2.40.30.170">
    <property type="match status" value="1"/>
</dbReference>
<dbReference type="PANTHER" id="PTHR30469">
    <property type="entry name" value="MULTIDRUG RESISTANCE PROTEIN MDTA"/>
    <property type="match status" value="1"/>
</dbReference>
<dbReference type="Proteomes" id="UP000823863">
    <property type="component" value="Unassembled WGS sequence"/>
</dbReference>
<evidence type="ECO:0000256" key="3">
    <source>
        <dbReference type="SAM" id="MobiDB-lite"/>
    </source>
</evidence>
<dbReference type="Gene3D" id="1.10.287.470">
    <property type="entry name" value="Helix hairpin bin"/>
    <property type="match status" value="1"/>
</dbReference>
<dbReference type="SUPFAM" id="SSF111369">
    <property type="entry name" value="HlyD-like secretion proteins"/>
    <property type="match status" value="1"/>
</dbReference>
<dbReference type="InterPro" id="IPR006143">
    <property type="entry name" value="RND_pump_MFP"/>
</dbReference>
<dbReference type="Gene3D" id="2.40.50.100">
    <property type="match status" value="1"/>
</dbReference>
<dbReference type="Gene3D" id="2.40.420.20">
    <property type="match status" value="1"/>
</dbReference>
<keyword evidence="4" id="KW-1133">Transmembrane helix</keyword>
<feature type="domain" description="Multidrug resistance protein MdtA-like barrel-sandwich hybrid" evidence="5">
    <location>
        <begin position="65"/>
        <end position="194"/>
    </location>
</feature>
<feature type="compositionally biased region" description="Acidic residues" evidence="3">
    <location>
        <begin position="352"/>
        <end position="365"/>
    </location>
</feature>
<keyword evidence="4" id="KW-0472">Membrane</keyword>
<reference evidence="7" key="2">
    <citation type="submission" date="2021-04" db="EMBL/GenBank/DDBJ databases">
        <authorList>
            <person name="Gilroy R."/>
        </authorList>
    </citation>
    <scope>NUCLEOTIDE SEQUENCE</scope>
    <source>
        <strain evidence="7">CHK198-12963</strain>
    </source>
</reference>
<dbReference type="NCBIfam" id="TIGR01730">
    <property type="entry name" value="RND_mfp"/>
    <property type="match status" value="1"/>
</dbReference>
<proteinExistence type="inferred from homology"/>
<feature type="region of interest" description="Disordered" evidence="3">
    <location>
        <begin position="349"/>
        <end position="378"/>
    </location>
</feature>
<dbReference type="InterPro" id="IPR058637">
    <property type="entry name" value="YknX-like_C"/>
</dbReference>
<dbReference type="Pfam" id="PF25989">
    <property type="entry name" value="YknX_C"/>
    <property type="match status" value="1"/>
</dbReference>
<feature type="compositionally biased region" description="Low complexity" evidence="3">
    <location>
        <begin position="366"/>
        <end position="378"/>
    </location>
</feature>
<dbReference type="PANTHER" id="PTHR30469:SF15">
    <property type="entry name" value="HLYD FAMILY OF SECRETION PROTEINS"/>
    <property type="match status" value="1"/>
</dbReference>
<reference evidence="7" key="1">
    <citation type="journal article" date="2021" name="PeerJ">
        <title>Extensive microbial diversity within the chicken gut microbiome revealed by metagenomics and culture.</title>
        <authorList>
            <person name="Gilroy R."/>
            <person name="Ravi A."/>
            <person name="Getino M."/>
            <person name="Pursley I."/>
            <person name="Horton D.L."/>
            <person name="Alikhan N.F."/>
            <person name="Baker D."/>
            <person name="Gharbi K."/>
            <person name="Hall N."/>
            <person name="Watson M."/>
            <person name="Adriaenssens E.M."/>
            <person name="Foster-Nyarko E."/>
            <person name="Jarju S."/>
            <person name="Secka A."/>
            <person name="Antonio M."/>
            <person name="Oren A."/>
            <person name="Chaudhuri R.R."/>
            <person name="La Ragione R."/>
            <person name="Hildebrand F."/>
            <person name="Pallen M.J."/>
        </authorList>
    </citation>
    <scope>NUCLEOTIDE SEQUENCE</scope>
    <source>
        <strain evidence="7">CHK198-12963</strain>
    </source>
</reference>
<dbReference type="GO" id="GO:0015562">
    <property type="term" value="F:efflux transmembrane transporter activity"/>
    <property type="evidence" value="ECO:0007669"/>
    <property type="project" value="TreeGrafter"/>
</dbReference>
<keyword evidence="4" id="KW-0812">Transmembrane</keyword>
<organism evidence="7 8">
    <name type="scientific">Candidatus Enterocloster excrementigallinarum</name>
    <dbReference type="NCBI Taxonomy" id="2838558"/>
    <lineage>
        <taxon>Bacteria</taxon>
        <taxon>Bacillati</taxon>
        <taxon>Bacillota</taxon>
        <taxon>Clostridia</taxon>
        <taxon>Lachnospirales</taxon>
        <taxon>Lachnospiraceae</taxon>
        <taxon>Enterocloster</taxon>
    </lineage>
</organism>
<accession>A0A9D2TEN8</accession>
<evidence type="ECO:0000259" key="5">
    <source>
        <dbReference type="Pfam" id="PF25917"/>
    </source>
</evidence>
<dbReference type="GO" id="GO:1990281">
    <property type="term" value="C:efflux pump complex"/>
    <property type="evidence" value="ECO:0007669"/>
    <property type="project" value="TreeGrafter"/>
</dbReference>
<keyword evidence="2" id="KW-0175">Coiled coil</keyword>
<protein>
    <submittedName>
        <fullName evidence="7">Efflux RND transporter periplasmic adaptor subunit</fullName>
    </submittedName>
</protein>
<sequence length="378" mass="40484">MMKKSTIIGGVVVVALVGLIAFRFLRPEEQTVNYETRPTVRVQTPETADIILYTDLTGTIEPQSTASVQPKISGEILEVYFQAGEQVTEGQVLCQIDSDSLTSLRLQMEAAQVALNDANNTLARTQALFATGGVSQQALEQAQNGAENARISYESAKNQYDLQVEYTQVTAPISGVIESRTIEPHDHVSAGDEICVISAKDQLQVNFGITERILENLSVGDDVTVEKGASDYSGTVTEIGSMVNASTGLYDVKASLNQAPGLTTGSRVKLTVVLDKAIGAMTIPVDAVNYAQTQPFVYCYENGTAVRKDIESGIYDSERMEVLSGLTADSQVITSWSNELMDGAEVVLASEETAEDQGEEADAQAEDGQTAEESSAAN</sequence>
<evidence type="ECO:0000256" key="1">
    <source>
        <dbReference type="ARBA" id="ARBA00009477"/>
    </source>
</evidence>
<comment type="similarity">
    <text evidence="1">Belongs to the membrane fusion protein (MFP) (TC 8.A.1) family.</text>
</comment>
<evidence type="ECO:0000256" key="4">
    <source>
        <dbReference type="SAM" id="Phobius"/>
    </source>
</evidence>
<comment type="caution">
    <text evidence="7">The sequence shown here is derived from an EMBL/GenBank/DDBJ whole genome shotgun (WGS) entry which is preliminary data.</text>
</comment>
<evidence type="ECO:0000259" key="6">
    <source>
        <dbReference type="Pfam" id="PF25989"/>
    </source>
</evidence>